<keyword evidence="1" id="KW-0472">Membrane</keyword>
<name>A0A317PMX4_9HYPH</name>
<keyword evidence="1" id="KW-1133">Transmembrane helix</keyword>
<evidence type="ECO:0008006" key="4">
    <source>
        <dbReference type="Google" id="ProtNLM"/>
    </source>
</evidence>
<accession>A0A317PMX4</accession>
<reference evidence="2 3" key="1">
    <citation type="submission" date="2018-05" db="EMBL/GenBank/DDBJ databases">
        <title>Genomic Encyclopedia of Type Strains, Phase IV (KMG-IV): sequencing the most valuable type-strain genomes for metagenomic binning, comparative biology and taxonomic classification.</title>
        <authorList>
            <person name="Goeker M."/>
        </authorList>
    </citation>
    <scope>NUCLEOTIDE SEQUENCE [LARGE SCALE GENOMIC DNA]</scope>
    <source>
        <strain evidence="2 3">DSM 16791</strain>
    </source>
</reference>
<keyword evidence="3" id="KW-1185">Reference proteome</keyword>
<dbReference type="RefSeq" id="WP_170132243.1">
    <property type="nucleotide sequence ID" value="NZ_QGTR01000002.1"/>
</dbReference>
<dbReference type="AlphaFoldDB" id="A0A317PMX4"/>
<organism evidence="2 3">
    <name type="scientific">Hoeflea marina</name>
    <dbReference type="NCBI Taxonomy" id="274592"/>
    <lineage>
        <taxon>Bacteria</taxon>
        <taxon>Pseudomonadati</taxon>
        <taxon>Pseudomonadota</taxon>
        <taxon>Alphaproteobacteria</taxon>
        <taxon>Hyphomicrobiales</taxon>
        <taxon>Rhizobiaceae</taxon>
        <taxon>Hoeflea</taxon>
    </lineage>
</organism>
<proteinExistence type="predicted"/>
<keyword evidence="1" id="KW-0812">Transmembrane</keyword>
<dbReference type="Proteomes" id="UP000246352">
    <property type="component" value="Unassembled WGS sequence"/>
</dbReference>
<gene>
    <name evidence="2" type="ORF">DFR52_102537</name>
</gene>
<feature type="transmembrane region" description="Helical" evidence="1">
    <location>
        <begin position="20"/>
        <end position="41"/>
    </location>
</feature>
<evidence type="ECO:0000256" key="1">
    <source>
        <dbReference type="SAM" id="Phobius"/>
    </source>
</evidence>
<evidence type="ECO:0000313" key="3">
    <source>
        <dbReference type="Proteomes" id="UP000246352"/>
    </source>
</evidence>
<protein>
    <recommendedName>
        <fullName evidence="4">CoxF protein</fullName>
    </recommendedName>
</protein>
<sequence length="50" mass="5479">MIDRVEMTEAQKKARRSRSAAIGIALAILVVLFYVVTIVKVGPGILNRPL</sequence>
<dbReference type="EMBL" id="QGTR01000002">
    <property type="protein sequence ID" value="PWW01873.1"/>
    <property type="molecule type" value="Genomic_DNA"/>
</dbReference>
<comment type="caution">
    <text evidence="2">The sequence shown here is derived from an EMBL/GenBank/DDBJ whole genome shotgun (WGS) entry which is preliminary data.</text>
</comment>
<evidence type="ECO:0000313" key="2">
    <source>
        <dbReference type="EMBL" id="PWW01873.1"/>
    </source>
</evidence>